<keyword evidence="3" id="KW-1003">Cell membrane</keyword>
<feature type="transmembrane region" description="Helical" evidence="7">
    <location>
        <begin position="43"/>
        <end position="65"/>
    </location>
</feature>
<dbReference type="Gene3D" id="1.20.1250.20">
    <property type="entry name" value="MFS general substrate transporter like domains"/>
    <property type="match status" value="1"/>
</dbReference>
<comment type="caution">
    <text evidence="9">The sequence shown here is derived from an EMBL/GenBank/DDBJ whole genome shotgun (WGS) entry which is preliminary data.</text>
</comment>
<keyword evidence="6 7" id="KW-0472">Membrane</keyword>
<dbReference type="PANTHER" id="PTHR23513:SF11">
    <property type="entry name" value="STAPHYLOFERRIN A TRANSPORTER"/>
    <property type="match status" value="1"/>
</dbReference>
<keyword evidence="4 7" id="KW-0812">Transmembrane</keyword>
<organism evidence="9 10">
    <name type="scientific">Congregibacter litoralis KT71</name>
    <dbReference type="NCBI Taxonomy" id="314285"/>
    <lineage>
        <taxon>Bacteria</taxon>
        <taxon>Pseudomonadati</taxon>
        <taxon>Pseudomonadota</taxon>
        <taxon>Gammaproteobacteria</taxon>
        <taxon>Cellvibrionales</taxon>
        <taxon>Halieaceae</taxon>
        <taxon>Congregibacter</taxon>
    </lineage>
</organism>
<dbReference type="InterPro" id="IPR010290">
    <property type="entry name" value="TM_effector"/>
</dbReference>
<feature type="transmembrane region" description="Helical" evidence="7">
    <location>
        <begin position="106"/>
        <end position="127"/>
    </location>
</feature>
<gene>
    <name evidence="9" type="ORF">KT71_09627</name>
</gene>
<dbReference type="STRING" id="314285.KT71_09627"/>
<comment type="subcellular location">
    <subcellularLocation>
        <location evidence="1">Cell membrane</location>
        <topology evidence="1">Multi-pass membrane protein</topology>
    </subcellularLocation>
</comment>
<evidence type="ECO:0000313" key="9">
    <source>
        <dbReference type="EMBL" id="EAQ98877.1"/>
    </source>
</evidence>
<dbReference type="AlphaFoldDB" id="A4A506"/>
<evidence type="ECO:0000256" key="6">
    <source>
        <dbReference type="ARBA" id="ARBA00023136"/>
    </source>
</evidence>
<feature type="transmembrane region" description="Helical" evidence="7">
    <location>
        <begin position="223"/>
        <end position="244"/>
    </location>
</feature>
<dbReference type="SUPFAM" id="SSF103473">
    <property type="entry name" value="MFS general substrate transporter"/>
    <property type="match status" value="1"/>
</dbReference>
<dbReference type="Pfam" id="PF05977">
    <property type="entry name" value="MFS_3"/>
    <property type="match status" value="1"/>
</dbReference>
<proteinExistence type="predicted"/>
<dbReference type="GO" id="GO:0022857">
    <property type="term" value="F:transmembrane transporter activity"/>
    <property type="evidence" value="ECO:0007669"/>
    <property type="project" value="InterPro"/>
</dbReference>
<name>A4A506_9GAMM</name>
<feature type="transmembrane region" description="Helical" evidence="7">
    <location>
        <begin position="77"/>
        <end position="100"/>
    </location>
</feature>
<dbReference type="InterPro" id="IPR020846">
    <property type="entry name" value="MFS_dom"/>
</dbReference>
<reference evidence="9 10" key="2">
    <citation type="journal article" date="2009" name="PLoS ONE">
        <title>The photosynthetic apparatus and its regulation in the aerobic gammaproteobacterium Congregibacter litoralis gen. nov., sp. nov.</title>
        <authorList>
            <person name="Spring S."/>
            <person name="Lunsdorf H."/>
            <person name="Fuchs B.M."/>
            <person name="Tindall B.J."/>
        </authorList>
    </citation>
    <scope>NUCLEOTIDE SEQUENCE [LARGE SCALE GENOMIC DNA]</scope>
    <source>
        <strain evidence="9">KT71</strain>
    </source>
</reference>
<protein>
    <submittedName>
        <fullName evidence="9">Transmembrane secretion effector</fullName>
    </submittedName>
</protein>
<reference evidence="9 10" key="1">
    <citation type="journal article" date="2007" name="Proc. Natl. Acad. Sci. U.S.A.">
        <title>Characterization of a marine gammaproteobacterium capable of aerobic anoxygenic photosynthesis.</title>
        <authorList>
            <person name="Fuchs B.M."/>
            <person name="Spring S."/>
            <person name="Teeling H."/>
            <person name="Quast C."/>
            <person name="Wulf J."/>
            <person name="Schattenhofer M."/>
            <person name="Yan S."/>
            <person name="Ferriera S."/>
            <person name="Johnson J."/>
            <person name="Glockner F.O."/>
            <person name="Amann R."/>
        </authorList>
    </citation>
    <scope>NUCLEOTIDE SEQUENCE [LARGE SCALE GENOMIC DNA]</scope>
    <source>
        <strain evidence="9">KT71</strain>
    </source>
</reference>
<evidence type="ECO:0000256" key="5">
    <source>
        <dbReference type="ARBA" id="ARBA00022989"/>
    </source>
</evidence>
<dbReference type="RefSeq" id="WP_008294357.1">
    <property type="nucleotide sequence ID" value="NZ_CM002299.1"/>
</dbReference>
<evidence type="ECO:0000256" key="7">
    <source>
        <dbReference type="SAM" id="Phobius"/>
    </source>
</evidence>
<evidence type="ECO:0000259" key="8">
    <source>
        <dbReference type="PROSITE" id="PS50850"/>
    </source>
</evidence>
<dbReference type="HOGENOM" id="CLU_034180_11_2_6"/>
<evidence type="ECO:0000256" key="1">
    <source>
        <dbReference type="ARBA" id="ARBA00004651"/>
    </source>
</evidence>
<evidence type="ECO:0000313" key="10">
    <source>
        <dbReference type="Proteomes" id="UP000019205"/>
    </source>
</evidence>
<feature type="transmembrane region" description="Helical" evidence="7">
    <location>
        <begin position="287"/>
        <end position="305"/>
    </location>
</feature>
<feature type="transmembrane region" description="Helical" evidence="7">
    <location>
        <begin position="169"/>
        <end position="186"/>
    </location>
</feature>
<feature type="transmembrane region" description="Helical" evidence="7">
    <location>
        <begin position="256"/>
        <end position="275"/>
    </location>
</feature>
<feature type="transmembrane region" description="Helical" evidence="7">
    <location>
        <begin position="20"/>
        <end position="37"/>
    </location>
</feature>
<feature type="transmembrane region" description="Helical" evidence="7">
    <location>
        <begin position="370"/>
        <end position="389"/>
    </location>
</feature>
<dbReference type="PANTHER" id="PTHR23513">
    <property type="entry name" value="INTEGRAL MEMBRANE EFFLUX PROTEIN-RELATED"/>
    <property type="match status" value="1"/>
</dbReference>
<feature type="domain" description="Major facilitator superfamily (MFS) profile" evidence="8">
    <location>
        <begin position="1"/>
        <end position="396"/>
    </location>
</feature>
<evidence type="ECO:0000256" key="4">
    <source>
        <dbReference type="ARBA" id="ARBA00022692"/>
    </source>
</evidence>
<evidence type="ECO:0000256" key="2">
    <source>
        <dbReference type="ARBA" id="ARBA00022448"/>
    </source>
</evidence>
<feature type="transmembrane region" description="Helical" evidence="7">
    <location>
        <begin position="311"/>
        <end position="333"/>
    </location>
</feature>
<dbReference type="InterPro" id="IPR036259">
    <property type="entry name" value="MFS_trans_sf"/>
</dbReference>
<dbReference type="eggNOG" id="COG2814">
    <property type="taxonomic scope" value="Bacteria"/>
</dbReference>
<dbReference type="Proteomes" id="UP000019205">
    <property type="component" value="Chromosome"/>
</dbReference>
<keyword evidence="10" id="KW-1185">Reference proteome</keyword>
<sequence>MHRSAFGQPRFRRYFPSTCLSTLGSWIIRFLFGWTAWELTASAFWVGTIAGLMLVPTFLLTPVFGITADRINPRNGLLVTISLAGLLAALAAITATLGLLELPALAALALVFGAVTSAHTPIRLAFLPRLVEREALPSAIGYSAIIFNTSRIIGPALGAWLLLVTSVPAAFATAALICIGAVLLLTRVTGTEREASSEAKPPFIAQLRAGLGYLRRDTMLKQVFLLTLASGMLGRTVIELLPAVSGKLLAGDSATLATLTAAAGTGSILGGLLVSRQSGHLRRLFHIVLLGLSLSAMTAFSAGLWRELWVTTLAIGLIAGCTTTIGTGCQALTQLTVDEDYRGRVMSLWAVVAMGTPAIGAVLVGSVADVAGFPLAFAGTALFALVVVLKLRSRAPDHSTDS</sequence>
<dbReference type="CDD" id="cd06173">
    <property type="entry name" value="MFS_MefA_like"/>
    <property type="match status" value="1"/>
</dbReference>
<dbReference type="EMBL" id="AAOA02000003">
    <property type="protein sequence ID" value="EAQ98877.1"/>
    <property type="molecule type" value="Genomic_DNA"/>
</dbReference>
<feature type="transmembrane region" description="Helical" evidence="7">
    <location>
        <begin position="139"/>
        <end position="163"/>
    </location>
</feature>
<dbReference type="PROSITE" id="PS50850">
    <property type="entry name" value="MFS"/>
    <property type="match status" value="1"/>
</dbReference>
<dbReference type="OrthoDB" id="9775268at2"/>
<accession>A4A506</accession>
<evidence type="ECO:0000256" key="3">
    <source>
        <dbReference type="ARBA" id="ARBA00022475"/>
    </source>
</evidence>
<feature type="transmembrane region" description="Helical" evidence="7">
    <location>
        <begin position="345"/>
        <end position="364"/>
    </location>
</feature>
<keyword evidence="2" id="KW-0813">Transport</keyword>
<dbReference type="GO" id="GO:0005886">
    <property type="term" value="C:plasma membrane"/>
    <property type="evidence" value="ECO:0007669"/>
    <property type="project" value="UniProtKB-SubCell"/>
</dbReference>
<keyword evidence="5 7" id="KW-1133">Transmembrane helix</keyword>